<comment type="caution">
    <text evidence="1">The sequence shown here is derived from an EMBL/GenBank/DDBJ whole genome shotgun (WGS) entry which is preliminary data.</text>
</comment>
<gene>
    <name evidence="1" type="ORF">HXK00_00250</name>
</gene>
<name>A0A929QS99_ABIDE</name>
<evidence type="ECO:0000313" key="1">
    <source>
        <dbReference type="EMBL" id="MBF0934056.1"/>
    </source>
</evidence>
<reference evidence="1" key="1">
    <citation type="submission" date="2020-04" db="EMBL/GenBank/DDBJ databases">
        <title>Deep metagenomics examines the oral microbiome during advanced dental caries in children, revealing novel taxa and co-occurrences with host molecules.</title>
        <authorList>
            <person name="Baker J.L."/>
            <person name="Morton J.T."/>
            <person name="Dinis M."/>
            <person name="Alvarez R."/>
            <person name="Tran N.C."/>
            <person name="Knight R."/>
            <person name="Edlund A."/>
        </authorList>
    </citation>
    <scope>NUCLEOTIDE SEQUENCE</scope>
    <source>
        <strain evidence="1">JCVI_23_bin.16</strain>
    </source>
</reference>
<dbReference type="AlphaFoldDB" id="A0A929QS99"/>
<protein>
    <submittedName>
        <fullName evidence="1">Uncharacterized protein</fullName>
    </submittedName>
</protein>
<proteinExistence type="predicted"/>
<dbReference type="Proteomes" id="UP000757900">
    <property type="component" value="Unassembled WGS sequence"/>
</dbReference>
<organism evidence="1 2">
    <name type="scientific">Abiotrophia defectiva</name>
    <name type="common">Streptococcus defectivus</name>
    <dbReference type="NCBI Taxonomy" id="46125"/>
    <lineage>
        <taxon>Bacteria</taxon>
        <taxon>Bacillati</taxon>
        <taxon>Bacillota</taxon>
        <taxon>Bacilli</taxon>
        <taxon>Lactobacillales</taxon>
        <taxon>Aerococcaceae</taxon>
        <taxon>Abiotrophia</taxon>
    </lineage>
</organism>
<sequence>MLKTITPRRSFNMDDLPKNDGMTQIKNNETRYVATNTFFTLQGSMLIKTVATYSSNEHSVLPLDVRCTGIQFNSAYEILALDGWKSLDEVGLSAKGITVQGIEATIDEILGV</sequence>
<accession>A0A929QS99</accession>
<dbReference type="EMBL" id="JABZFV010000001">
    <property type="protein sequence ID" value="MBF0934056.1"/>
    <property type="molecule type" value="Genomic_DNA"/>
</dbReference>
<evidence type="ECO:0000313" key="2">
    <source>
        <dbReference type="Proteomes" id="UP000757900"/>
    </source>
</evidence>